<keyword evidence="3" id="KW-0238">DNA-binding</keyword>
<dbReference type="Gene3D" id="1.10.10.10">
    <property type="entry name" value="Winged helix-like DNA-binding domain superfamily/Winged helix DNA-binding domain"/>
    <property type="match status" value="1"/>
</dbReference>
<dbReference type="InterPro" id="IPR055141">
    <property type="entry name" value="TADA2A_B-like_dom"/>
</dbReference>
<feature type="region of interest" description="Disordered" evidence="1">
    <location>
        <begin position="130"/>
        <end position="178"/>
    </location>
</feature>
<protein>
    <submittedName>
        <fullName evidence="3">Myb-like DNA-binding domain containing protein</fullName>
    </submittedName>
</protein>
<dbReference type="GO" id="GO:0006338">
    <property type="term" value="P:chromatin remodeling"/>
    <property type="evidence" value="ECO:0000318"/>
    <property type="project" value="GO_Central"/>
</dbReference>
<dbReference type="InterPro" id="IPR036388">
    <property type="entry name" value="WH-like_DNA-bd_sf"/>
</dbReference>
<organism evidence="3 4">
    <name type="scientific">Trichomonas vaginalis (strain ATCC PRA-98 / G3)</name>
    <dbReference type="NCBI Taxonomy" id="412133"/>
    <lineage>
        <taxon>Eukaryota</taxon>
        <taxon>Metamonada</taxon>
        <taxon>Parabasalia</taxon>
        <taxon>Trichomonadida</taxon>
        <taxon>Trichomonadidae</taxon>
        <taxon>Trichomonas</taxon>
    </lineage>
</organism>
<evidence type="ECO:0000259" key="2">
    <source>
        <dbReference type="PROSITE" id="PS51293"/>
    </source>
</evidence>
<dbReference type="GO" id="GO:0003677">
    <property type="term" value="F:DNA binding"/>
    <property type="evidence" value="ECO:0007669"/>
    <property type="project" value="UniProtKB-KW"/>
</dbReference>
<feature type="compositionally biased region" description="Basic and acidic residues" evidence="1">
    <location>
        <begin position="158"/>
        <end position="174"/>
    </location>
</feature>
<dbReference type="Pfam" id="PF22941">
    <property type="entry name" value="TADA2A-like_3rd"/>
    <property type="match status" value="1"/>
</dbReference>
<dbReference type="Proteomes" id="UP000001542">
    <property type="component" value="Unassembled WGS sequence"/>
</dbReference>
<dbReference type="AlphaFoldDB" id="A2DZC2"/>
<dbReference type="PROSITE" id="PS51293">
    <property type="entry name" value="SANT"/>
    <property type="match status" value="1"/>
</dbReference>
<dbReference type="GO" id="GO:0006357">
    <property type="term" value="P:regulation of transcription by RNA polymerase II"/>
    <property type="evidence" value="ECO:0000318"/>
    <property type="project" value="GO_Central"/>
</dbReference>
<dbReference type="VEuPathDB" id="TrichDB:TVAG_486940"/>
<dbReference type="OrthoDB" id="270417at2759"/>
<dbReference type="eggNOG" id="KOG0457">
    <property type="taxonomic scope" value="Eukaryota"/>
</dbReference>
<evidence type="ECO:0000313" key="3">
    <source>
        <dbReference type="EMBL" id="EAY14251.1"/>
    </source>
</evidence>
<sequence>MSEENEKELIRPPPKTIVHRCTTCFRELENEHFALCIKCKGFIQCLPCLSEGIEKGSHIREHPFIIVPPTLSSLFRTDWSAEEEALFLDAIQNCGLGNYQDMENLLKFKSAREYESHYISTYSCSPFAPRPEQEILGPDEPTPEPDFDTAPVPSNPADNHEDNLRLIGKEKPDTPGEIAGFMPRRVEYDCEYRDSAELLICDLTIDENTTPTDFQEMLNKLHAYDSVVEEREKRIKIAIDFGLNKKEYRPQIGPSDEDQEAAAKLLPLAPYIGKQNVEELLKMISDKIKFNSLINTRNKWQAQGVRSLQEGNLLYELERLIQNGKLPSSAIDKWNERIEEFKKNIDPSDTPLLDKVEADLCRKEKIPNPLYLSLKDLVIREFAIRGSLSRNECCELDPKNSDFLGQMYDLYIDIGWICE</sequence>
<dbReference type="InterPro" id="IPR001005">
    <property type="entry name" value="SANT/Myb"/>
</dbReference>
<evidence type="ECO:0000313" key="4">
    <source>
        <dbReference type="Proteomes" id="UP000001542"/>
    </source>
</evidence>
<dbReference type="GO" id="GO:0003682">
    <property type="term" value="F:chromatin binding"/>
    <property type="evidence" value="ECO:0000318"/>
    <property type="project" value="GO_Central"/>
</dbReference>
<dbReference type="InterPro" id="IPR009057">
    <property type="entry name" value="Homeodomain-like_sf"/>
</dbReference>
<dbReference type="SMR" id="A2DZC2"/>
<dbReference type="VEuPathDB" id="TrichDB:TVAGG3_1017250"/>
<dbReference type="FunCoup" id="A2DZC2">
    <property type="interactions" value="268"/>
</dbReference>
<dbReference type="CDD" id="cd00167">
    <property type="entry name" value="SANT"/>
    <property type="match status" value="1"/>
</dbReference>
<dbReference type="SUPFAM" id="SSF57850">
    <property type="entry name" value="RING/U-box"/>
    <property type="match status" value="1"/>
</dbReference>
<dbReference type="InParanoid" id="A2DZC2"/>
<feature type="domain" description="SANT" evidence="2">
    <location>
        <begin position="74"/>
        <end position="126"/>
    </location>
</feature>
<dbReference type="SUPFAM" id="SSF46689">
    <property type="entry name" value="Homeodomain-like"/>
    <property type="match status" value="2"/>
</dbReference>
<dbReference type="EMBL" id="DS113273">
    <property type="protein sequence ID" value="EAY14251.1"/>
    <property type="molecule type" value="Genomic_DNA"/>
</dbReference>
<dbReference type="OMA" id="KLKFNRT"/>
<dbReference type="GO" id="GO:0003713">
    <property type="term" value="F:transcription coactivator activity"/>
    <property type="evidence" value="ECO:0000318"/>
    <property type="project" value="GO_Central"/>
</dbReference>
<dbReference type="GO" id="GO:0005634">
    <property type="term" value="C:nucleus"/>
    <property type="evidence" value="ECO:0000318"/>
    <property type="project" value="GO_Central"/>
</dbReference>
<evidence type="ECO:0000256" key="1">
    <source>
        <dbReference type="SAM" id="MobiDB-lite"/>
    </source>
</evidence>
<dbReference type="PANTHER" id="PTHR12374:SF20">
    <property type="entry name" value="TRANSCRIPTIONAL ADAPTER 2-ALPHA"/>
    <property type="match status" value="1"/>
</dbReference>
<dbReference type="PANTHER" id="PTHR12374">
    <property type="entry name" value="TRANSCRIPTIONAL ADAPTOR 2 ADA2 -RELATED"/>
    <property type="match status" value="1"/>
</dbReference>
<gene>
    <name evidence="3" type="ORF">TVAG_486940</name>
</gene>
<proteinExistence type="predicted"/>
<dbReference type="STRING" id="5722.A2DZC2"/>
<name>A2DZC2_TRIV3</name>
<reference evidence="3" key="1">
    <citation type="submission" date="2006-10" db="EMBL/GenBank/DDBJ databases">
        <authorList>
            <person name="Amadeo P."/>
            <person name="Zhao Q."/>
            <person name="Wortman J."/>
            <person name="Fraser-Liggett C."/>
            <person name="Carlton J."/>
        </authorList>
    </citation>
    <scope>NUCLEOTIDE SEQUENCE</scope>
    <source>
        <strain evidence="3">G3</strain>
    </source>
</reference>
<keyword evidence="4" id="KW-1185">Reference proteome</keyword>
<dbReference type="Gene3D" id="1.10.10.60">
    <property type="entry name" value="Homeodomain-like"/>
    <property type="match status" value="1"/>
</dbReference>
<reference evidence="3" key="2">
    <citation type="journal article" date="2007" name="Science">
        <title>Draft genome sequence of the sexually transmitted pathogen Trichomonas vaginalis.</title>
        <authorList>
            <person name="Carlton J.M."/>
            <person name="Hirt R.P."/>
            <person name="Silva J.C."/>
            <person name="Delcher A.L."/>
            <person name="Schatz M."/>
            <person name="Zhao Q."/>
            <person name="Wortman J.R."/>
            <person name="Bidwell S.L."/>
            <person name="Alsmark U.C.M."/>
            <person name="Besteiro S."/>
            <person name="Sicheritz-Ponten T."/>
            <person name="Noel C.J."/>
            <person name="Dacks J.B."/>
            <person name="Foster P.G."/>
            <person name="Simillion C."/>
            <person name="Van de Peer Y."/>
            <person name="Miranda-Saavedra D."/>
            <person name="Barton G.J."/>
            <person name="Westrop G.D."/>
            <person name="Mueller S."/>
            <person name="Dessi D."/>
            <person name="Fiori P.L."/>
            <person name="Ren Q."/>
            <person name="Paulsen I."/>
            <person name="Zhang H."/>
            <person name="Bastida-Corcuera F.D."/>
            <person name="Simoes-Barbosa A."/>
            <person name="Brown M.T."/>
            <person name="Hayes R.D."/>
            <person name="Mukherjee M."/>
            <person name="Okumura C.Y."/>
            <person name="Schneider R."/>
            <person name="Smith A.J."/>
            <person name="Vanacova S."/>
            <person name="Villalvazo M."/>
            <person name="Haas B.J."/>
            <person name="Pertea M."/>
            <person name="Feldblyum T.V."/>
            <person name="Utterback T.R."/>
            <person name="Shu C.L."/>
            <person name="Osoegawa K."/>
            <person name="de Jong P.J."/>
            <person name="Hrdy I."/>
            <person name="Horvathova L."/>
            <person name="Zubacova Z."/>
            <person name="Dolezal P."/>
            <person name="Malik S.B."/>
            <person name="Logsdon J.M. Jr."/>
            <person name="Henze K."/>
            <person name="Gupta A."/>
            <person name="Wang C.C."/>
            <person name="Dunne R.L."/>
            <person name="Upcroft J.A."/>
            <person name="Upcroft P."/>
            <person name="White O."/>
            <person name="Salzberg S.L."/>
            <person name="Tang P."/>
            <person name="Chiu C.-H."/>
            <person name="Lee Y.-S."/>
            <person name="Embley T.M."/>
            <person name="Coombs G.H."/>
            <person name="Mottram J.C."/>
            <person name="Tachezy J."/>
            <person name="Fraser-Liggett C.M."/>
            <person name="Johnson P.J."/>
        </authorList>
    </citation>
    <scope>NUCLEOTIDE SEQUENCE [LARGE SCALE GENOMIC DNA]</scope>
    <source>
        <strain evidence="3">G3</strain>
    </source>
</reference>
<accession>A2DZC2</accession>
<dbReference type="InterPro" id="IPR017884">
    <property type="entry name" value="SANT_dom"/>
</dbReference>
<dbReference type="KEGG" id="tva:4772239"/>
<dbReference type="RefSeq" id="XP_001326474.1">
    <property type="nucleotide sequence ID" value="XM_001326439.1"/>
</dbReference>